<evidence type="ECO:0000256" key="4">
    <source>
        <dbReference type="ARBA" id="ARBA00012425"/>
    </source>
</evidence>
<keyword evidence="9 16" id="KW-0067">ATP-binding</keyword>
<dbReference type="PANTHER" id="PTHR24056:SF233">
    <property type="entry name" value="CYCLIN-DEPENDENT KINASE 9"/>
    <property type="match status" value="1"/>
</dbReference>
<dbReference type="Gene3D" id="1.10.510.10">
    <property type="entry name" value="Transferase(Phosphotransferase) domain 1"/>
    <property type="match status" value="1"/>
</dbReference>
<dbReference type="SMART" id="SM00220">
    <property type="entry name" value="S_TKc"/>
    <property type="match status" value="1"/>
</dbReference>
<evidence type="ECO:0000259" key="18">
    <source>
        <dbReference type="PROSITE" id="PS50011"/>
    </source>
</evidence>
<evidence type="ECO:0000256" key="13">
    <source>
        <dbReference type="ARBA" id="ARBA00048367"/>
    </source>
</evidence>
<protein>
    <recommendedName>
        <fullName evidence="11">Serine/threonine-protein kinase BUR1</fullName>
        <ecNumber evidence="4">2.7.11.22</ecNumber>
        <ecNumber evidence="3">2.7.11.23</ecNumber>
    </recommendedName>
    <alternativeName>
        <fullName evidence="15">Serine/threonine-protein kinase bur1</fullName>
    </alternativeName>
</protein>
<evidence type="ECO:0000256" key="9">
    <source>
        <dbReference type="ARBA" id="ARBA00022840"/>
    </source>
</evidence>
<evidence type="ECO:0000256" key="5">
    <source>
        <dbReference type="ARBA" id="ARBA00022527"/>
    </source>
</evidence>
<dbReference type="Proteomes" id="UP001276659">
    <property type="component" value="Unassembled WGS sequence"/>
</dbReference>
<evidence type="ECO:0000256" key="11">
    <source>
        <dbReference type="ARBA" id="ARBA00041018"/>
    </source>
</evidence>
<evidence type="ECO:0000256" key="15">
    <source>
        <dbReference type="ARBA" id="ARBA00073250"/>
    </source>
</evidence>
<dbReference type="InterPro" id="IPR011009">
    <property type="entry name" value="Kinase-like_dom_sf"/>
</dbReference>
<comment type="caution">
    <text evidence="19">The sequence shown here is derived from an EMBL/GenBank/DDBJ whole genome shotgun (WGS) entry which is preliminary data.</text>
</comment>
<dbReference type="AlphaFoldDB" id="A0AAD9Z0S8"/>
<dbReference type="GO" id="GO:0004693">
    <property type="term" value="F:cyclin-dependent protein serine/threonine kinase activity"/>
    <property type="evidence" value="ECO:0007669"/>
    <property type="project" value="UniProtKB-EC"/>
</dbReference>
<evidence type="ECO:0000313" key="19">
    <source>
        <dbReference type="EMBL" id="KAK3169444.1"/>
    </source>
</evidence>
<evidence type="ECO:0000256" key="12">
    <source>
        <dbReference type="ARBA" id="ARBA00047811"/>
    </source>
</evidence>
<proteinExistence type="inferred from homology"/>
<dbReference type="EC" id="2.7.11.22" evidence="4"/>
<comment type="catalytic activity">
    <reaction evidence="12">
        <text>L-threonyl-[protein] + ATP = O-phospho-L-threonyl-[protein] + ADP + H(+)</text>
        <dbReference type="Rhea" id="RHEA:46608"/>
        <dbReference type="Rhea" id="RHEA-COMP:11060"/>
        <dbReference type="Rhea" id="RHEA-COMP:11605"/>
        <dbReference type="ChEBI" id="CHEBI:15378"/>
        <dbReference type="ChEBI" id="CHEBI:30013"/>
        <dbReference type="ChEBI" id="CHEBI:30616"/>
        <dbReference type="ChEBI" id="CHEBI:61977"/>
        <dbReference type="ChEBI" id="CHEBI:456216"/>
        <dbReference type="EC" id="2.7.11.22"/>
    </reaction>
</comment>
<feature type="region of interest" description="Disordered" evidence="17">
    <location>
        <begin position="1"/>
        <end position="39"/>
    </location>
</feature>
<gene>
    <name evidence="19" type="primary">BUR1</name>
    <name evidence="19" type="ORF">OEA41_008827</name>
</gene>
<evidence type="ECO:0000256" key="8">
    <source>
        <dbReference type="ARBA" id="ARBA00022777"/>
    </source>
</evidence>
<dbReference type="GO" id="GO:0008353">
    <property type="term" value="F:RNA polymerase II CTD heptapeptide repeat kinase activity"/>
    <property type="evidence" value="ECO:0007669"/>
    <property type="project" value="UniProtKB-EC"/>
</dbReference>
<feature type="compositionally biased region" description="Pro residues" evidence="17">
    <location>
        <begin position="450"/>
        <end position="464"/>
    </location>
</feature>
<dbReference type="FunFam" id="1.10.510.10:FF:000562">
    <property type="entry name" value="Serine/threonine-protein kinase bur1"/>
    <property type="match status" value="1"/>
</dbReference>
<dbReference type="PROSITE" id="PS00108">
    <property type="entry name" value="PROTEIN_KINASE_ST"/>
    <property type="match status" value="1"/>
</dbReference>
<dbReference type="EMBL" id="JASNWA010000009">
    <property type="protein sequence ID" value="KAK3169444.1"/>
    <property type="molecule type" value="Genomic_DNA"/>
</dbReference>
<keyword evidence="8 19" id="KW-0418">Kinase</keyword>
<evidence type="ECO:0000256" key="14">
    <source>
        <dbReference type="ARBA" id="ARBA00049280"/>
    </source>
</evidence>
<evidence type="ECO:0000256" key="7">
    <source>
        <dbReference type="ARBA" id="ARBA00022741"/>
    </source>
</evidence>
<dbReference type="Gene3D" id="3.30.200.20">
    <property type="entry name" value="Phosphorylase Kinase, domain 1"/>
    <property type="match status" value="1"/>
</dbReference>
<evidence type="ECO:0000256" key="17">
    <source>
        <dbReference type="SAM" id="MobiDB-lite"/>
    </source>
</evidence>
<name>A0AAD9Z0S8_9LECA</name>
<dbReference type="InterPro" id="IPR008271">
    <property type="entry name" value="Ser/Thr_kinase_AS"/>
</dbReference>
<dbReference type="InterPro" id="IPR000719">
    <property type="entry name" value="Prot_kinase_dom"/>
</dbReference>
<evidence type="ECO:0000256" key="10">
    <source>
        <dbReference type="ARBA" id="ARBA00023242"/>
    </source>
</evidence>
<accession>A0AAD9Z0S8</accession>
<dbReference type="GO" id="GO:0005634">
    <property type="term" value="C:nucleus"/>
    <property type="evidence" value="ECO:0007669"/>
    <property type="project" value="UniProtKB-SubCell"/>
</dbReference>
<dbReference type="EC" id="2.7.11.23" evidence="3"/>
<evidence type="ECO:0000256" key="2">
    <source>
        <dbReference type="ARBA" id="ARBA00006485"/>
    </source>
</evidence>
<evidence type="ECO:0000256" key="3">
    <source>
        <dbReference type="ARBA" id="ARBA00012409"/>
    </source>
</evidence>
<reference evidence="19" key="1">
    <citation type="submission" date="2022-11" db="EMBL/GenBank/DDBJ databases">
        <title>Chromosomal genome sequence assembly and mating type (MAT) locus characterization of the leprose asexual lichenized fungus Lepraria neglecta (Nyl.) Erichsen.</title>
        <authorList>
            <person name="Allen J.L."/>
            <person name="Pfeffer B."/>
        </authorList>
    </citation>
    <scope>NUCLEOTIDE SEQUENCE</scope>
    <source>
        <strain evidence="19">Allen 5258</strain>
    </source>
</reference>
<dbReference type="FunFam" id="3.30.200.20:FF:000514">
    <property type="entry name" value="Serine/threonine-protein kinase BUR1"/>
    <property type="match status" value="1"/>
</dbReference>
<organism evidence="19 20">
    <name type="scientific">Lepraria neglecta</name>
    <dbReference type="NCBI Taxonomy" id="209136"/>
    <lineage>
        <taxon>Eukaryota</taxon>
        <taxon>Fungi</taxon>
        <taxon>Dikarya</taxon>
        <taxon>Ascomycota</taxon>
        <taxon>Pezizomycotina</taxon>
        <taxon>Lecanoromycetes</taxon>
        <taxon>OSLEUM clade</taxon>
        <taxon>Lecanoromycetidae</taxon>
        <taxon>Lecanorales</taxon>
        <taxon>Lecanorineae</taxon>
        <taxon>Stereocaulaceae</taxon>
        <taxon>Lepraria</taxon>
    </lineage>
</organism>
<sequence>MASTPRPVGEQTPNGVPTGSKRTAAQASLEVGPDGKRPRFHGCSKITSYTIMSKLGEGTFGEVHKGESRVTGQIVAMKKILMHNEKDGFPITALREIKLLKMLSHPNVLKLEEMAIERPKGEGRKKAIMYMITPYMDHDLSGLLDNPSVQFTEPQIKCYMLQLLEGVAYLHASKILHRDLKAANLLINNQGILQIADFGLARPYEDDPPKKGQGGGEATRDYTTLVVTRWYRPPELLLQLKRYTTAIDMWGVGCVFGEMFKGRPILPGNSDVNQAQLIFDLMGSPTEDNMPGWSSLPGCEGVQSFQHRTCTLPQVFREQGSSFISLLAELLKLDWRKRVNALDALDHPYFKNSPLPAKPGEIPQFQESHELDRKKLREQKAILPPAPAGGTVGMGADGDFTNGSGQGNQRGQYRPRGGDGGAFYNNQQPYPPRQNGYDNRYNGPQRGFGGPPPPPAGPPPPPARRPAWQQAPNGLPPRPPPPANDPWIGQGHRGNPPRDDGRGRPPPPPREGREGSGAPRVDTYIPSYSSRDDGNRDRGRDEGRRSRDDGPRRDDRDDRSRQVDRRGQDYRDSGRRRSPERDTKDRGREVYSRR</sequence>
<keyword evidence="6" id="KW-0808">Transferase</keyword>
<feature type="compositionally biased region" description="Basic and acidic residues" evidence="17">
    <location>
        <begin position="530"/>
        <end position="594"/>
    </location>
</feature>
<dbReference type="PROSITE" id="PS50011">
    <property type="entry name" value="PROTEIN_KINASE_DOM"/>
    <property type="match status" value="1"/>
</dbReference>
<keyword evidence="10" id="KW-0539">Nucleus</keyword>
<comment type="subcellular location">
    <subcellularLocation>
        <location evidence="1">Nucleus</location>
    </subcellularLocation>
</comment>
<dbReference type="InterPro" id="IPR050108">
    <property type="entry name" value="CDK"/>
</dbReference>
<dbReference type="CDD" id="cd07866">
    <property type="entry name" value="STKc_BUR1"/>
    <property type="match status" value="1"/>
</dbReference>
<dbReference type="Pfam" id="PF00069">
    <property type="entry name" value="Pkinase"/>
    <property type="match status" value="1"/>
</dbReference>
<feature type="binding site" evidence="16">
    <location>
        <position position="78"/>
    </location>
    <ligand>
        <name>ATP</name>
        <dbReference type="ChEBI" id="CHEBI:30616"/>
    </ligand>
</feature>
<comment type="catalytic activity">
    <reaction evidence="14">
        <text>[DNA-directed RNA polymerase] + ATP = phospho-[DNA-directed RNA polymerase] + ADP + H(+)</text>
        <dbReference type="Rhea" id="RHEA:10216"/>
        <dbReference type="Rhea" id="RHEA-COMP:11321"/>
        <dbReference type="Rhea" id="RHEA-COMP:11322"/>
        <dbReference type="ChEBI" id="CHEBI:15378"/>
        <dbReference type="ChEBI" id="CHEBI:30616"/>
        <dbReference type="ChEBI" id="CHEBI:43176"/>
        <dbReference type="ChEBI" id="CHEBI:68546"/>
        <dbReference type="ChEBI" id="CHEBI:456216"/>
        <dbReference type="EC" id="2.7.11.23"/>
    </reaction>
</comment>
<dbReference type="InterPro" id="IPR017441">
    <property type="entry name" value="Protein_kinase_ATP_BS"/>
</dbReference>
<keyword evidence="5 19" id="KW-0723">Serine/threonine-protein kinase</keyword>
<dbReference type="GO" id="GO:0005524">
    <property type="term" value="F:ATP binding"/>
    <property type="evidence" value="ECO:0007669"/>
    <property type="project" value="UniProtKB-UniRule"/>
</dbReference>
<dbReference type="SUPFAM" id="SSF56112">
    <property type="entry name" value="Protein kinase-like (PK-like)"/>
    <property type="match status" value="1"/>
</dbReference>
<comment type="catalytic activity">
    <reaction evidence="13">
        <text>L-seryl-[protein] + ATP = O-phospho-L-seryl-[protein] + ADP + H(+)</text>
        <dbReference type="Rhea" id="RHEA:17989"/>
        <dbReference type="Rhea" id="RHEA-COMP:9863"/>
        <dbReference type="Rhea" id="RHEA-COMP:11604"/>
        <dbReference type="ChEBI" id="CHEBI:15378"/>
        <dbReference type="ChEBI" id="CHEBI:29999"/>
        <dbReference type="ChEBI" id="CHEBI:30616"/>
        <dbReference type="ChEBI" id="CHEBI:83421"/>
        <dbReference type="ChEBI" id="CHEBI:456216"/>
        <dbReference type="EC" id="2.7.11.22"/>
    </reaction>
</comment>
<evidence type="ECO:0000313" key="20">
    <source>
        <dbReference type="Proteomes" id="UP001276659"/>
    </source>
</evidence>
<feature type="compositionally biased region" description="Polar residues" evidence="17">
    <location>
        <begin position="401"/>
        <end position="411"/>
    </location>
</feature>
<evidence type="ECO:0000256" key="6">
    <source>
        <dbReference type="ARBA" id="ARBA00022679"/>
    </source>
</evidence>
<feature type="domain" description="Protein kinase" evidence="18">
    <location>
        <begin position="49"/>
        <end position="350"/>
    </location>
</feature>
<keyword evidence="20" id="KW-1185">Reference proteome</keyword>
<evidence type="ECO:0000256" key="16">
    <source>
        <dbReference type="PROSITE-ProRule" id="PRU10141"/>
    </source>
</evidence>
<comment type="similarity">
    <text evidence="2">Belongs to the protein kinase superfamily. CMGC Ser/Thr protein kinase family. CDC2/CDKX subfamily.</text>
</comment>
<evidence type="ECO:0000256" key="1">
    <source>
        <dbReference type="ARBA" id="ARBA00004123"/>
    </source>
</evidence>
<feature type="compositionally biased region" description="Pro residues" evidence="17">
    <location>
        <begin position="474"/>
        <end position="484"/>
    </location>
</feature>
<keyword evidence="7 16" id="KW-0547">Nucleotide-binding</keyword>
<dbReference type="PROSITE" id="PS00107">
    <property type="entry name" value="PROTEIN_KINASE_ATP"/>
    <property type="match status" value="1"/>
</dbReference>
<feature type="compositionally biased region" description="Polar residues" evidence="17">
    <location>
        <begin position="11"/>
        <end position="26"/>
    </location>
</feature>
<dbReference type="PANTHER" id="PTHR24056">
    <property type="entry name" value="CELL DIVISION PROTEIN KINASE"/>
    <property type="match status" value="1"/>
</dbReference>
<feature type="region of interest" description="Disordered" evidence="17">
    <location>
        <begin position="383"/>
        <end position="594"/>
    </location>
</feature>